<dbReference type="SMART" id="SM00283">
    <property type="entry name" value="MA"/>
    <property type="match status" value="1"/>
</dbReference>
<evidence type="ECO:0000256" key="9">
    <source>
        <dbReference type="PROSITE-ProRule" id="PRU00284"/>
    </source>
</evidence>
<feature type="domain" description="HAMP" evidence="12">
    <location>
        <begin position="224"/>
        <end position="263"/>
    </location>
</feature>
<dbReference type="PANTHER" id="PTHR43531:SF14">
    <property type="entry name" value="METHYL-ACCEPTING CHEMOTAXIS PROTEIN I-RELATED"/>
    <property type="match status" value="1"/>
</dbReference>
<dbReference type="Pfam" id="PF17200">
    <property type="entry name" value="sCache_2"/>
    <property type="match status" value="1"/>
</dbReference>
<evidence type="ECO:0000256" key="5">
    <source>
        <dbReference type="ARBA" id="ARBA00022989"/>
    </source>
</evidence>
<evidence type="ECO:0000256" key="4">
    <source>
        <dbReference type="ARBA" id="ARBA00022692"/>
    </source>
</evidence>
<accession>A0ABQ3EC77</accession>
<dbReference type="CDD" id="cd11386">
    <property type="entry name" value="MCP_signal"/>
    <property type="match status" value="1"/>
</dbReference>
<evidence type="ECO:0000256" key="1">
    <source>
        <dbReference type="ARBA" id="ARBA00004651"/>
    </source>
</evidence>
<evidence type="ECO:0000256" key="8">
    <source>
        <dbReference type="ARBA" id="ARBA00029447"/>
    </source>
</evidence>
<evidence type="ECO:0000259" key="11">
    <source>
        <dbReference type="PROSITE" id="PS50111"/>
    </source>
</evidence>
<evidence type="ECO:0000256" key="2">
    <source>
        <dbReference type="ARBA" id="ARBA00022475"/>
    </source>
</evidence>
<dbReference type="InterPro" id="IPR004090">
    <property type="entry name" value="Chemotax_Me-accpt_rcpt"/>
</dbReference>
<keyword evidence="6 10" id="KW-0472">Membrane</keyword>
<organism evidence="13 14">
    <name type="scientific">Salinicola rhizosphaerae</name>
    <dbReference type="NCBI Taxonomy" id="1443141"/>
    <lineage>
        <taxon>Bacteria</taxon>
        <taxon>Pseudomonadati</taxon>
        <taxon>Pseudomonadota</taxon>
        <taxon>Gammaproteobacteria</taxon>
        <taxon>Oceanospirillales</taxon>
        <taxon>Halomonadaceae</taxon>
        <taxon>Salinicola</taxon>
    </lineage>
</organism>
<sequence length="540" mass="58463">MTRLTMSRKLWATLGLVWVGMLMLTGWTIVDKREGLLEERRTSLRHFVESARDLVEGYVEQADQGELTREDAQKRALTRLHDLRFGKDGYLFAFDDGLHIVSHPSFPVGQDMTNYKDENGVATFQALREAGQPAGGGSFRYAYRASTDAPWQEKMSYALQVPQWGWYLATGAYLTDVQQAFWDSAVESGVILAVVGLLLTGIMAWIIRDVTGSLGGDPRVAQGVVRRIAEGDLSKPLALRSGDTSSLLAALESMRQRLVSTLSQVNATSTNIDLGAGEIAMASQDLSSRTEQQAASLEETATSMEQMTQTVSQNADNTRQASDLAAQVRAQATESGERMAEAVGSMRAITEDSRRVVEVVGMIDSIAFQTNILALNASVEAARAGEHGRGFAVVASEVQTLAKRCADAAGEIRTMIESSHQRIGSGAALIEVTGSSIHDVVEGVTRMSSLMAEISSATQEQSTGISQVSQAVGQMDQVTQQNASMVQEASESARAMESQAAELQRLIAWFRLDESARPTLDRLGIAGRRHDTAPREALPA</sequence>
<protein>
    <submittedName>
        <fullName evidence="13">Methyl-accepting chemotaxis protein</fullName>
    </submittedName>
</protein>
<dbReference type="InterPro" id="IPR033480">
    <property type="entry name" value="sCache_2"/>
</dbReference>
<dbReference type="InterPro" id="IPR051310">
    <property type="entry name" value="MCP_chemotaxis"/>
</dbReference>
<evidence type="ECO:0000256" key="7">
    <source>
        <dbReference type="ARBA" id="ARBA00023224"/>
    </source>
</evidence>
<dbReference type="EMBL" id="BMZI01000007">
    <property type="protein sequence ID" value="GHB29533.1"/>
    <property type="molecule type" value="Genomic_DNA"/>
</dbReference>
<evidence type="ECO:0000256" key="3">
    <source>
        <dbReference type="ARBA" id="ARBA00022481"/>
    </source>
</evidence>
<evidence type="ECO:0000259" key="12">
    <source>
        <dbReference type="PROSITE" id="PS50885"/>
    </source>
</evidence>
<dbReference type="Gene3D" id="3.30.450.20">
    <property type="entry name" value="PAS domain"/>
    <property type="match status" value="1"/>
</dbReference>
<comment type="caution">
    <text evidence="13">The sequence shown here is derived from an EMBL/GenBank/DDBJ whole genome shotgun (WGS) entry which is preliminary data.</text>
</comment>
<keyword evidence="7 9" id="KW-0807">Transducer</keyword>
<feature type="transmembrane region" description="Helical" evidence="10">
    <location>
        <begin position="189"/>
        <end position="207"/>
    </location>
</feature>
<feature type="transmembrane region" description="Helical" evidence="10">
    <location>
        <begin position="12"/>
        <end position="30"/>
    </location>
</feature>
<comment type="subcellular location">
    <subcellularLocation>
        <location evidence="1">Cell membrane</location>
        <topology evidence="1">Multi-pass membrane protein</topology>
    </subcellularLocation>
</comment>
<dbReference type="PROSITE" id="PS50885">
    <property type="entry name" value="HAMP"/>
    <property type="match status" value="1"/>
</dbReference>
<dbReference type="Proteomes" id="UP000646745">
    <property type="component" value="Unassembled WGS sequence"/>
</dbReference>
<evidence type="ECO:0000313" key="13">
    <source>
        <dbReference type="EMBL" id="GHB29533.1"/>
    </source>
</evidence>
<name>A0ABQ3EC77_9GAMM</name>
<gene>
    <name evidence="13" type="ORF">GCM10009038_30260</name>
</gene>
<dbReference type="PROSITE" id="PS50111">
    <property type="entry name" value="CHEMOTAXIS_TRANSDUC_2"/>
    <property type="match status" value="1"/>
</dbReference>
<proteinExistence type="inferred from homology"/>
<keyword evidence="4 10" id="KW-0812">Transmembrane</keyword>
<evidence type="ECO:0000256" key="6">
    <source>
        <dbReference type="ARBA" id="ARBA00023136"/>
    </source>
</evidence>
<dbReference type="Pfam" id="PF00015">
    <property type="entry name" value="MCPsignal"/>
    <property type="match status" value="1"/>
</dbReference>
<comment type="similarity">
    <text evidence="8">Belongs to the methyl-accepting chemotaxis (MCP) protein family.</text>
</comment>
<reference evidence="14" key="1">
    <citation type="journal article" date="2019" name="Int. J. Syst. Evol. Microbiol.">
        <title>The Global Catalogue of Microorganisms (GCM) 10K type strain sequencing project: providing services to taxonomists for standard genome sequencing and annotation.</title>
        <authorList>
            <consortium name="The Broad Institute Genomics Platform"/>
            <consortium name="The Broad Institute Genome Sequencing Center for Infectious Disease"/>
            <person name="Wu L."/>
            <person name="Ma J."/>
        </authorList>
    </citation>
    <scope>NUCLEOTIDE SEQUENCE [LARGE SCALE GENOMIC DNA]</scope>
    <source>
        <strain evidence="14">KCTC 32998</strain>
    </source>
</reference>
<dbReference type="PRINTS" id="PR00260">
    <property type="entry name" value="CHEMTRNSDUCR"/>
</dbReference>
<dbReference type="RefSeq" id="WP_229809155.1">
    <property type="nucleotide sequence ID" value="NZ_BMZI01000007.1"/>
</dbReference>
<evidence type="ECO:0000256" key="10">
    <source>
        <dbReference type="SAM" id="Phobius"/>
    </source>
</evidence>
<evidence type="ECO:0000313" key="14">
    <source>
        <dbReference type="Proteomes" id="UP000646745"/>
    </source>
</evidence>
<feature type="domain" description="Methyl-accepting transducer" evidence="11">
    <location>
        <begin position="268"/>
        <end position="497"/>
    </location>
</feature>
<dbReference type="Gene3D" id="1.10.287.950">
    <property type="entry name" value="Methyl-accepting chemotaxis protein"/>
    <property type="match status" value="1"/>
</dbReference>
<dbReference type="InterPro" id="IPR003660">
    <property type="entry name" value="HAMP_dom"/>
</dbReference>
<keyword evidence="5 10" id="KW-1133">Transmembrane helix</keyword>
<keyword evidence="14" id="KW-1185">Reference proteome</keyword>
<keyword evidence="2" id="KW-1003">Cell membrane</keyword>
<dbReference type="SUPFAM" id="SSF58104">
    <property type="entry name" value="Methyl-accepting chemotaxis protein (MCP) signaling domain"/>
    <property type="match status" value="1"/>
</dbReference>
<dbReference type="SMART" id="SM01049">
    <property type="entry name" value="Cache_2"/>
    <property type="match status" value="1"/>
</dbReference>
<dbReference type="CDD" id="cd18774">
    <property type="entry name" value="PDC2_HK_sensor"/>
    <property type="match status" value="1"/>
</dbReference>
<keyword evidence="3" id="KW-0488">Methylation</keyword>
<dbReference type="PANTHER" id="PTHR43531">
    <property type="entry name" value="PROTEIN ICFG"/>
    <property type="match status" value="1"/>
</dbReference>
<dbReference type="InterPro" id="IPR004089">
    <property type="entry name" value="MCPsignal_dom"/>
</dbReference>